<evidence type="ECO:0000256" key="1">
    <source>
        <dbReference type="SAM" id="MobiDB-lite"/>
    </source>
</evidence>
<dbReference type="Proteomes" id="UP000198211">
    <property type="component" value="Unassembled WGS sequence"/>
</dbReference>
<name>A0A225V583_9STRA</name>
<evidence type="ECO:0000313" key="2">
    <source>
        <dbReference type="EMBL" id="OWZ00462.1"/>
    </source>
</evidence>
<dbReference type="EMBL" id="NBNE01007590">
    <property type="protein sequence ID" value="OWZ00462.1"/>
    <property type="molecule type" value="Genomic_DNA"/>
</dbReference>
<accession>A0A225V583</accession>
<comment type="caution">
    <text evidence="2">The sequence shown here is derived from an EMBL/GenBank/DDBJ whole genome shotgun (WGS) entry which is preliminary data.</text>
</comment>
<keyword evidence="3" id="KW-1185">Reference proteome</keyword>
<gene>
    <name evidence="2" type="ORF">PHMEG_00028343</name>
</gene>
<proteinExistence type="predicted"/>
<reference evidence="3" key="1">
    <citation type="submission" date="2017-03" db="EMBL/GenBank/DDBJ databases">
        <title>Phytopthora megakarya and P. palmivora, two closely related causual agents of cacao black pod achieved similar genome size and gene model numbers by different mechanisms.</title>
        <authorList>
            <person name="Ali S."/>
            <person name="Shao J."/>
            <person name="Larry D.J."/>
            <person name="Kronmiller B."/>
            <person name="Shen D."/>
            <person name="Strem M.D."/>
            <person name="Melnick R.L."/>
            <person name="Guiltinan M.J."/>
            <person name="Tyler B.M."/>
            <person name="Meinhardt L.W."/>
            <person name="Bailey B.A."/>
        </authorList>
    </citation>
    <scope>NUCLEOTIDE SEQUENCE [LARGE SCALE GENOMIC DNA]</scope>
    <source>
        <strain evidence="3">zdho120</strain>
    </source>
</reference>
<dbReference type="AlphaFoldDB" id="A0A225V583"/>
<feature type="region of interest" description="Disordered" evidence="1">
    <location>
        <begin position="268"/>
        <end position="292"/>
    </location>
</feature>
<protein>
    <submittedName>
        <fullName evidence="2">Uncharacterized protein</fullName>
    </submittedName>
</protein>
<sequence>MENTLVICVNSPMGDNALWRLCNVDCLSSGKTNTMQVDTFTPPSLLCFINVNNVSIVVIALHRHFVWVPTARHALAGTWSHTNRSKIATRIIGSNITVVAMGKEIQASLTTILAAISTVPFTSRLPITPMRVEHSNRNNLHEVHNQVDPQRTQSISTTVVVMQQVVVKARNARSNVHKNPTSPVTRNALAVSFILISCKSFKQKEVNLKKPKCSKLANGSALNPLRDDIVIGQDLMAALGIEVNFGAGHVRWDGSDMRIRTECDVHSEARAPGAENQQDDIEAPAGMDIRNR</sequence>
<evidence type="ECO:0000313" key="3">
    <source>
        <dbReference type="Proteomes" id="UP000198211"/>
    </source>
</evidence>
<organism evidence="2 3">
    <name type="scientific">Phytophthora megakarya</name>
    <dbReference type="NCBI Taxonomy" id="4795"/>
    <lineage>
        <taxon>Eukaryota</taxon>
        <taxon>Sar</taxon>
        <taxon>Stramenopiles</taxon>
        <taxon>Oomycota</taxon>
        <taxon>Peronosporomycetes</taxon>
        <taxon>Peronosporales</taxon>
        <taxon>Peronosporaceae</taxon>
        <taxon>Phytophthora</taxon>
    </lineage>
</organism>